<evidence type="ECO:0000256" key="3">
    <source>
        <dbReference type="ARBA" id="ARBA00022750"/>
    </source>
</evidence>
<dbReference type="GO" id="GO:0006508">
    <property type="term" value="P:proteolysis"/>
    <property type="evidence" value="ECO:0007669"/>
    <property type="project" value="UniProtKB-KW"/>
</dbReference>
<evidence type="ECO:0000256" key="1">
    <source>
        <dbReference type="ARBA" id="ARBA00009136"/>
    </source>
</evidence>
<accession>A0AA35VE83</accession>
<reference evidence="7" key="1">
    <citation type="submission" date="2023-03" db="EMBL/GenBank/DDBJ databases">
        <authorList>
            <person name="Cleenwerck I."/>
        </authorList>
    </citation>
    <scope>NUCLEOTIDE SEQUENCE</scope>
    <source>
        <strain evidence="7">LMG 32879</strain>
    </source>
</reference>
<name>A0AA35VE83_9PROT</name>
<dbReference type="InterPro" id="IPR021109">
    <property type="entry name" value="Peptidase_aspartic_dom_sf"/>
</dbReference>
<evidence type="ECO:0000313" key="7">
    <source>
        <dbReference type="EMBL" id="CAI9121585.1"/>
    </source>
</evidence>
<keyword evidence="4" id="KW-0378">Hydrolase</keyword>
<dbReference type="Pfam" id="PF13650">
    <property type="entry name" value="Asp_protease_2"/>
    <property type="match status" value="2"/>
</dbReference>
<evidence type="ECO:0000313" key="8">
    <source>
        <dbReference type="Proteomes" id="UP001176960"/>
    </source>
</evidence>
<dbReference type="InterPro" id="IPR034122">
    <property type="entry name" value="Retropepsin-like_bacterial"/>
</dbReference>
<keyword evidence="3" id="KW-0064">Aspartyl protease</keyword>
<dbReference type="PROSITE" id="PS00141">
    <property type="entry name" value="ASP_PROTEASE"/>
    <property type="match status" value="1"/>
</dbReference>
<dbReference type="Proteomes" id="UP001176960">
    <property type="component" value="Unassembled WGS sequence"/>
</dbReference>
<evidence type="ECO:0000259" key="6">
    <source>
        <dbReference type="PROSITE" id="PS50175"/>
    </source>
</evidence>
<keyword evidence="8" id="KW-1185">Reference proteome</keyword>
<sequence>MFRSMRWLFLGIPLLLSACADDGVCRISTLGNLEVLNATGSPIVKATVNGHPVAFIVDTGAQISSIWPQEVDKLDLVSSFHTVRMRGTGGETFAGVAIADKLGMGSGTASDIPFVTVGNLFDGRMVNGLPVVGLFGADFLSSYDVVFDLPARRINLYVTHGCGESQPDWNGGFYKIGIDHGSQDRSKIQVHLKLDGHPMEAFLDSGAHRTLISLDDALAAGVKKADLLQDRRGVGIGIDDRKTVRYLHHFDSLDIGPFRIMHPVLNVGDTRDSLLGAEFLRRNRVWIPRRENWIFVQPVLAKVLSVSQPPPSSPAAPASASAGQ</sequence>
<proteinExistence type="inferred from homology"/>
<gene>
    <name evidence="7" type="ORF">LMG32879_002432</name>
</gene>
<dbReference type="CDD" id="cd05483">
    <property type="entry name" value="retropepsin_like_bacteria"/>
    <property type="match status" value="1"/>
</dbReference>
<comment type="similarity">
    <text evidence="1">Belongs to the DDI1 family.</text>
</comment>
<dbReference type="GO" id="GO:0004190">
    <property type="term" value="F:aspartic-type endopeptidase activity"/>
    <property type="evidence" value="ECO:0007669"/>
    <property type="project" value="UniProtKB-KW"/>
</dbReference>
<dbReference type="EMBL" id="CATKSH010000018">
    <property type="protein sequence ID" value="CAI9121585.1"/>
    <property type="molecule type" value="Genomic_DNA"/>
</dbReference>
<dbReference type="InterPro" id="IPR001995">
    <property type="entry name" value="Peptidase_A2_cat"/>
</dbReference>
<feature type="chain" id="PRO_5041415210" evidence="5">
    <location>
        <begin position="21"/>
        <end position="324"/>
    </location>
</feature>
<keyword evidence="5" id="KW-0732">Signal</keyword>
<evidence type="ECO:0000256" key="4">
    <source>
        <dbReference type="ARBA" id="ARBA00022801"/>
    </source>
</evidence>
<feature type="domain" description="Peptidase A2" evidence="6">
    <location>
        <begin position="199"/>
        <end position="279"/>
    </location>
</feature>
<evidence type="ECO:0000256" key="5">
    <source>
        <dbReference type="SAM" id="SignalP"/>
    </source>
</evidence>
<dbReference type="AlphaFoldDB" id="A0AA35VE83"/>
<dbReference type="PROSITE" id="PS51257">
    <property type="entry name" value="PROKAR_LIPOPROTEIN"/>
    <property type="match status" value="1"/>
</dbReference>
<comment type="caution">
    <text evidence="7">The sequence shown here is derived from an EMBL/GenBank/DDBJ whole genome shotgun (WGS) entry which is preliminary data.</text>
</comment>
<dbReference type="InterPro" id="IPR001969">
    <property type="entry name" value="Aspartic_peptidase_AS"/>
</dbReference>
<dbReference type="Gene3D" id="2.40.70.10">
    <property type="entry name" value="Acid Proteases"/>
    <property type="match status" value="2"/>
</dbReference>
<dbReference type="PANTHER" id="PTHR12917:SF1">
    <property type="entry name" value="AT13091P"/>
    <property type="match status" value="1"/>
</dbReference>
<dbReference type="SUPFAM" id="SSF50630">
    <property type="entry name" value="Acid proteases"/>
    <property type="match status" value="2"/>
</dbReference>
<keyword evidence="2 7" id="KW-0645">Protease</keyword>
<organism evidence="7 8">
    <name type="scientific">Brytella acorum</name>
    <dbReference type="NCBI Taxonomy" id="2959299"/>
    <lineage>
        <taxon>Bacteria</taxon>
        <taxon>Pseudomonadati</taxon>
        <taxon>Pseudomonadota</taxon>
        <taxon>Alphaproteobacteria</taxon>
        <taxon>Acetobacterales</taxon>
        <taxon>Acetobacteraceae</taxon>
        <taxon>Brytella</taxon>
    </lineage>
</organism>
<dbReference type="PROSITE" id="PS50175">
    <property type="entry name" value="ASP_PROT_RETROV"/>
    <property type="match status" value="1"/>
</dbReference>
<evidence type="ECO:0000256" key="2">
    <source>
        <dbReference type="ARBA" id="ARBA00022670"/>
    </source>
</evidence>
<protein>
    <submittedName>
        <fullName evidence="7">Retroviral-like aspartic protease family protein</fullName>
    </submittedName>
</protein>
<feature type="signal peptide" evidence="5">
    <location>
        <begin position="1"/>
        <end position="20"/>
    </location>
</feature>
<dbReference type="PANTHER" id="PTHR12917">
    <property type="entry name" value="ASPARTYL PROTEASE DDI-RELATED"/>
    <property type="match status" value="1"/>
</dbReference>